<protein>
    <recommendedName>
        <fullName evidence="1">Polysaccharide pyruvyl transferase domain-containing protein</fullName>
    </recommendedName>
</protein>
<name>A0ABS4PVC2_9PSEU</name>
<gene>
    <name evidence="2" type="ORF">JOM49_004886</name>
</gene>
<reference evidence="2 3" key="1">
    <citation type="submission" date="2021-03" db="EMBL/GenBank/DDBJ databases">
        <title>Sequencing the genomes of 1000 actinobacteria strains.</title>
        <authorList>
            <person name="Klenk H.-P."/>
        </authorList>
    </citation>
    <scope>NUCLEOTIDE SEQUENCE [LARGE SCALE GENOMIC DNA]</scope>
    <source>
        <strain evidence="2 3">DSM 45510</strain>
    </source>
</reference>
<dbReference type="RefSeq" id="WP_209666540.1">
    <property type="nucleotide sequence ID" value="NZ_JAGGMS010000001.1"/>
</dbReference>
<dbReference type="Proteomes" id="UP000741013">
    <property type="component" value="Unassembled WGS sequence"/>
</dbReference>
<dbReference type="Pfam" id="PF04230">
    <property type="entry name" value="PS_pyruv_trans"/>
    <property type="match status" value="1"/>
</dbReference>
<evidence type="ECO:0000259" key="1">
    <source>
        <dbReference type="Pfam" id="PF04230"/>
    </source>
</evidence>
<accession>A0ABS4PVC2</accession>
<keyword evidence="3" id="KW-1185">Reference proteome</keyword>
<evidence type="ECO:0000313" key="3">
    <source>
        <dbReference type="Proteomes" id="UP000741013"/>
    </source>
</evidence>
<organism evidence="2 3">
    <name type="scientific">Amycolatopsis magusensis</name>
    <dbReference type="NCBI Taxonomy" id="882444"/>
    <lineage>
        <taxon>Bacteria</taxon>
        <taxon>Bacillati</taxon>
        <taxon>Actinomycetota</taxon>
        <taxon>Actinomycetes</taxon>
        <taxon>Pseudonocardiales</taxon>
        <taxon>Pseudonocardiaceae</taxon>
        <taxon>Amycolatopsis</taxon>
    </lineage>
</organism>
<sequence>MRVLLTGWPSFLDGEATAGDVLSLRSVRTALTSAGIDSETAWSPAFQPGALRLEDADSARYTHVVFVCGPAHGEQVRRLHERFPDCRRIAAGVSVIDPADPAVTGFHQVLARDEPGGARPDLAWSAGTSHTPVIGVALAPGQREYGEKRRHDAVHESLGTWLNELDCARLPVDTRLDTRDWRNCATPDQFASLLGRLDALVTTRLHGLVFGLRAGIPVLAVDPVEGGGKVSAQARALGWPALVDAASAVEPGAFDRWWSWCLSDSGRERAATHERPPEEPMLAELVAGLKGAR</sequence>
<feature type="domain" description="Polysaccharide pyruvyl transferase" evidence="1">
    <location>
        <begin position="183"/>
        <end position="222"/>
    </location>
</feature>
<dbReference type="InterPro" id="IPR007345">
    <property type="entry name" value="Polysacch_pyruvyl_Trfase"/>
</dbReference>
<proteinExistence type="predicted"/>
<comment type="caution">
    <text evidence="2">The sequence shown here is derived from an EMBL/GenBank/DDBJ whole genome shotgun (WGS) entry which is preliminary data.</text>
</comment>
<evidence type="ECO:0000313" key="2">
    <source>
        <dbReference type="EMBL" id="MBP2183360.1"/>
    </source>
</evidence>
<dbReference type="EMBL" id="JAGGMS010000001">
    <property type="protein sequence ID" value="MBP2183360.1"/>
    <property type="molecule type" value="Genomic_DNA"/>
</dbReference>